<keyword evidence="7" id="KW-0675">Receptor</keyword>
<sequence length="66" mass="7459">ADLAVAPLTITFMREKAIDFSKPFLNTGISILYRRPNSTNSGFFSFLNPMTPDIWVYILCVLFVIA</sequence>
<evidence type="ECO:0000256" key="5">
    <source>
        <dbReference type="ARBA" id="ARBA00023065"/>
    </source>
</evidence>
<evidence type="ECO:0000256" key="9">
    <source>
        <dbReference type="ARBA" id="ARBA00023286"/>
    </source>
</evidence>
<dbReference type="GO" id="GO:0034220">
    <property type="term" value="P:monoatomic ion transmembrane transport"/>
    <property type="evidence" value="ECO:0007669"/>
    <property type="project" value="UniProtKB-KW"/>
</dbReference>
<keyword evidence="9" id="KW-1071">Ligand-gated ion channel</keyword>
<evidence type="ECO:0000256" key="4">
    <source>
        <dbReference type="ARBA" id="ARBA00022989"/>
    </source>
</evidence>
<evidence type="ECO:0000256" key="10">
    <source>
        <dbReference type="ARBA" id="ARBA00023303"/>
    </source>
</evidence>
<feature type="non-terminal residue" evidence="13">
    <location>
        <position position="1"/>
    </location>
</feature>
<dbReference type="EMBL" id="JAMKFB020000016">
    <property type="protein sequence ID" value="KAL0173142.1"/>
    <property type="molecule type" value="Genomic_DNA"/>
</dbReference>
<keyword evidence="14" id="KW-1185">Reference proteome</keyword>
<keyword evidence="6 11" id="KW-0472">Membrane</keyword>
<dbReference type="SUPFAM" id="SSF53850">
    <property type="entry name" value="Periplasmic binding protein-like II"/>
    <property type="match status" value="1"/>
</dbReference>
<protein>
    <recommendedName>
        <fullName evidence="12">Ionotropic glutamate receptor L-glutamate and glycine-binding domain-containing protein</fullName>
    </recommendedName>
</protein>
<keyword evidence="8" id="KW-0325">Glycoprotein</keyword>
<keyword evidence="2" id="KW-0813">Transport</keyword>
<evidence type="ECO:0000313" key="14">
    <source>
        <dbReference type="Proteomes" id="UP001529510"/>
    </source>
</evidence>
<proteinExistence type="predicted"/>
<evidence type="ECO:0000259" key="12">
    <source>
        <dbReference type="Pfam" id="PF10613"/>
    </source>
</evidence>
<evidence type="ECO:0000256" key="3">
    <source>
        <dbReference type="ARBA" id="ARBA00022692"/>
    </source>
</evidence>
<comment type="subcellular location">
    <subcellularLocation>
        <location evidence="1">Membrane</location>
        <topology evidence="1">Multi-pass membrane protein</topology>
    </subcellularLocation>
</comment>
<organism evidence="13 14">
    <name type="scientific">Cirrhinus mrigala</name>
    <name type="common">Mrigala</name>
    <dbReference type="NCBI Taxonomy" id="683832"/>
    <lineage>
        <taxon>Eukaryota</taxon>
        <taxon>Metazoa</taxon>
        <taxon>Chordata</taxon>
        <taxon>Craniata</taxon>
        <taxon>Vertebrata</taxon>
        <taxon>Euteleostomi</taxon>
        <taxon>Actinopterygii</taxon>
        <taxon>Neopterygii</taxon>
        <taxon>Teleostei</taxon>
        <taxon>Ostariophysi</taxon>
        <taxon>Cypriniformes</taxon>
        <taxon>Cyprinidae</taxon>
        <taxon>Labeoninae</taxon>
        <taxon>Labeonini</taxon>
        <taxon>Cirrhinus</taxon>
    </lineage>
</organism>
<keyword evidence="4 11" id="KW-1133">Transmembrane helix</keyword>
<evidence type="ECO:0000256" key="1">
    <source>
        <dbReference type="ARBA" id="ARBA00004141"/>
    </source>
</evidence>
<feature type="non-terminal residue" evidence="13">
    <location>
        <position position="66"/>
    </location>
</feature>
<reference evidence="13 14" key="1">
    <citation type="submission" date="2024-05" db="EMBL/GenBank/DDBJ databases">
        <title>Genome sequencing and assembly of Indian major carp, Cirrhinus mrigala (Hamilton, 1822).</title>
        <authorList>
            <person name="Mohindra V."/>
            <person name="Chowdhury L.M."/>
            <person name="Lal K."/>
            <person name="Jena J.K."/>
        </authorList>
    </citation>
    <scope>NUCLEOTIDE SEQUENCE [LARGE SCALE GENOMIC DNA]</scope>
    <source>
        <strain evidence="13">CM1030</strain>
        <tissue evidence="13">Blood</tissue>
    </source>
</reference>
<dbReference type="PANTHER" id="PTHR18966">
    <property type="entry name" value="IONOTROPIC GLUTAMATE RECEPTOR"/>
    <property type="match status" value="1"/>
</dbReference>
<evidence type="ECO:0000256" key="7">
    <source>
        <dbReference type="ARBA" id="ARBA00023170"/>
    </source>
</evidence>
<evidence type="ECO:0000256" key="6">
    <source>
        <dbReference type="ARBA" id="ARBA00023136"/>
    </source>
</evidence>
<gene>
    <name evidence="13" type="ORF">M9458_033453</name>
</gene>
<dbReference type="Gene3D" id="3.40.190.10">
    <property type="entry name" value="Periplasmic binding protein-like II"/>
    <property type="match status" value="1"/>
</dbReference>
<comment type="caution">
    <text evidence="13">The sequence shown here is derived from an EMBL/GenBank/DDBJ whole genome shotgun (WGS) entry which is preliminary data.</text>
</comment>
<feature type="domain" description="Ionotropic glutamate receptor L-glutamate and glycine-binding" evidence="12">
    <location>
        <begin position="1"/>
        <end position="36"/>
    </location>
</feature>
<keyword evidence="10" id="KW-0407">Ion channel</keyword>
<keyword evidence="3 11" id="KW-0812">Transmembrane</keyword>
<keyword evidence="5" id="KW-0406">Ion transport</keyword>
<accession>A0ABD0PH44</accession>
<evidence type="ECO:0000256" key="11">
    <source>
        <dbReference type="SAM" id="Phobius"/>
    </source>
</evidence>
<feature type="transmembrane region" description="Helical" evidence="11">
    <location>
        <begin position="43"/>
        <end position="65"/>
    </location>
</feature>
<dbReference type="AlphaFoldDB" id="A0ABD0PH44"/>
<evidence type="ECO:0000256" key="2">
    <source>
        <dbReference type="ARBA" id="ARBA00022448"/>
    </source>
</evidence>
<evidence type="ECO:0000256" key="8">
    <source>
        <dbReference type="ARBA" id="ARBA00023180"/>
    </source>
</evidence>
<dbReference type="Proteomes" id="UP001529510">
    <property type="component" value="Unassembled WGS sequence"/>
</dbReference>
<name>A0ABD0PH44_CIRMR</name>
<dbReference type="Pfam" id="PF10613">
    <property type="entry name" value="Lig_chan-Glu_bd"/>
    <property type="match status" value="1"/>
</dbReference>
<dbReference type="InterPro" id="IPR015683">
    <property type="entry name" value="Ionotropic_Glu_rcpt"/>
</dbReference>
<dbReference type="GO" id="GO:0016020">
    <property type="term" value="C:membrane"/>
    <property type="evidence" value="ECO:0007669"/>
    <property type="project" value="UniProtKB-SubCell"/>
</dbReference>
<dbReference type="InterPro" id="IPR019594">
    <property type="entry name" value="Glu/Gly-bd"/>
</dbReference>
<evidence type="ECO:0000313" key="13">
    <source>
        <dbReference type="EMBL" id="KAL0173142.1"/>
    </source>
</evidence>